<dbReference type="Gene3D" id="3.30.950.10">
    <property type="entry name" value="Methyltransferase, Cobalt-precorrin-4 Transmethylase, Domain 2"/>
    <property type="match status" value="1"/>
</dbReference>
<evidence type="ECO:0000256" key="2">
    <source>
        <dbReference type="ARBA" id="ARBA00005879"/>
    </source>
</evidence>
<dbReference type="InterPro" id="IPR003043">
    <property type="entry name" value="Uropor_MeTrfase_CS"/>
</dbReference>
<keyword evidence="10" id="KW-1185">Reference proteome</keyword>
<dbReference type="CDD" id="cd11641">
    <property type="entry name" value="Precorrin-4_C11-MT"/>
    <property type="match status" value="1"/>
</dbReference>
<comment type="caution">
    <text evidence="9">The sequence shown here is derived from an EMBL/GenBank/DDBJ whole genome shotgun (WGS) entry which is preliminary data.</text>
</comment>
<evidence type="ECO:0000313" key="9">
    <source>
        <dbReference type="EMBL" id="OFV67300.1"/>
    </source>
</evidence>
<dbReference type="PANTHER" id="PTHR45790">
    <property type="entry name" value="SIROHEME SYNTHASE-RELATED"/>
    <property type="match status" value="1"/>
</dbReference>
<dbReference type="Pfam" id="PF00590">
    <property type="entry name" value="TP_methylase"/>
    <property type="match status" value="1"/>
</dbReference>
<dbReference type="EMBL" id="LYOS01000005">
    <property type="protein sequence ID" value="OFV67300.1"/>
    <property type="molecule type" value="Genomic_DNA"/>
</dbReference>
<evidence type="ECO:0000256" key="3">
    <source>
        <dbReference type="ARBA" id="ARBA00022573"/>
    </source>
</evidence>
<keyword evidence="6" id="KW-0949">S-adenosyl-L-methionine</keyword>
<dbReference type="SUPFAM" id="SSF53790">
    <property type="entry name" value="Tetrapyrrole methylase"/>
    <property type="match status" value="1"/>
</dbReference>
<feature type="domain" description="Tetrapyrrole methylase" evidence="8">
    <location>
        <begin position="5"/>
        <end position="200"/>
    </location>
</feature>
<dbReference type="PROSITE" id="PS00840">
    <property type="entry name" value="SUMT_2"/>
    <property type="match status" value="1"/>
</dbReference>
<name>A0A1F2P7L8_9EURY</name>
<evidence type="ECO:0000259" key="8">
    <source>
        <dbReference type="Pfam" id="PF00590"/>
    </source>
</evidence>
<dbReference type="PROSITE" id="PS00839">
    <property type="entry name" value="SUMT_1"/>
    <property type="match status" value="1"/>
</dbReference>
<organism evidence="9 10">
    <name type="scientific">Candidatus Syntropharchaeum caldarium</name>
    <dbReference type="NCBI Taxonomy" id="1838285"/>
    <lineage>
        <taxon>Archaea</taxon>
        <taxon>Methanobacteriati</taxon>
        <taxon>Methanobacteriota</taxon>
        <taxon>Stenosarchaea group</taxon>
        <taxon>Methanomicrobia</taxon>
        <taxon>Methanosarcinales</taxon>
        <taxon>ANME-2 cluster</taxon>
        <taxon>Candidatus Syntropharchaeum</taxon>
    </lineage>
</organism>
<sequence>MVKGKVYFVGAGPGDPDMLTVKGRRLLEEAELVIYYGFAVSQKIVDCARGTRLDSYGLSLEEIMEAMLRTVEAGGNVVRLHSGDPSLFGGMLEQIDALKRAGVEIEIVPGVSSLFASAALLETQLTLPGVAQTLIITRPNGDESIKELSKHRSTMAIFLGVSEIREIMETVEYPKDMPVAVIYHACWDDEQIFYGTVGDIADTVESAGIKEGAMILIGEVVQPKTIMRLTRGES</sequence>
<protein>
    <submittedName>
        <fullName evidence="9">Precorrin-4 C11-methyltransferase</fullName>
    </submittedName>
</protein>
<evidence type="ECO:0000256" key="4">
    <source>
        <dbReference type="ARBA" id="ARBA00022603"/>
    </source>
</evidence>
<dbReference type="InterPro" id="IPR050161">
    <property type="entry name" value="Siro_Cobalamin_biosynth"/>
</dbReference>
<dbReference type="InterPro" id="IPR006362">
    <property type="entry name" value="Cbl_synth_CobM/CibF"/>
</dbReference>
<dbReference type="InterPro" id="IPR014777">
    <property type="entry name" value="4pyrrole_Mease_sub1"/>
</dbReference>
<dbReference type="STRING" id="1838285.SCAL_001569"/>
<dbReference type="GO" id="GO:0009236">
    <property type="term" value="P:cobalamin biosynthetic process"/>
    <property type="evidence" value="ECO:0007669"/>
    <property type="project" value="UniProtKB-UniPathway"/>
</dbReference>
<gene>
    <name evidence="9" type="ORF">SCAL_001569</name>
</gene>
<dbReference type="PANTHER" id="PTHR45790:SF4">
    <property type="entry name" value="COBALT-PRECORRIN-4 C(11)-METHYLTRANSFERASE"/>
    <property type="match status" value="1"/>
</dbReference>
<dbReference type="InterPro" id="IPR000878">
    <property type="entry name" value="4pyrrol_Mease"/>
</dbReference>
<dbReference type="InterPro" id="IPR014776">
    <property type="entry name" value="4pyrrole_Mease_sub2"/>
</dbReference>
<keyword evidence="5 7" id="KW-0808">Transferase</keyword>
<accession>A0A1F2P7L8</accession>
<dbReference type="InterPro" id="IPR035996">
    <property type="entry name" value="4pyrrol_Methylase_sf"/>
</dbReference>
<dbReference type="GO" id="GO:0032259">
    <property type="term" value="P:methylation"/>
    <property type="evidence" value="ECO:0007669"/>
    <property type="project" value="UniProtKB-KW"/>
</dbReference>
<keyword evidence="3" id="KW-0169">Cobalamin biosynthesis</keyword>
<comment type="pathway">
    <text evidence="1">Cofactor biosynthesis; adenosylcobalamin biosynthesis.</text>
</comment>
<evidence type="ECO:0000256" key="7">
    <source>
        <dbReference type="RuleBase" id="RU003960"/>
    </source>
</evidence>
<keyword evidence="4 7" id="KW-0489">Methyltransferase</keyword>
<reference evidence="9" key="1">
    <citation type="submission" date="2016-05" db="EMBL/GenBank/DDBJ databases">
        <title>Microbial consortia oxidize butane by reversing methanogenesis.</title>
        <authorList>
            <person name="Laso-Perez R."/>
            <person name="Richter M."/>
            <person name="Wegener G."/>
            <person name="Musat F."/>
        </authorList>
    </citation>
    <scope>NUCLEOTIDE SEQUENCE [LARGE SCALE GENOMIC DNA]</scope>
    <source>
        <strain evidence="9">BOX2</strain>
    </source>
</reference>
<dbReference type="AlphaFoldDB" id="A0A1F2P7L8"/>
<evidence type="ECO:0000256" key="5">
    <source>
        <dbReference type="ARBA" id="ARBA00022679"/>
    </source>
</evidence>
<evidence type="ECO:0000256" key="6">
    <source>
        <dbReference type="ARBA" id="ARBA00022691"/>
    </source>
</evidence>
<dbReference type="Proteomes" id="UP000186940">
    <property type="component" value="Unassembled WGS sequence"/>
</dbReference>
<proteinExistence type="inferred from homology"/>
<dbReference type="PATRIC" id="fig|1838285.3.peg.1592"/>
<dbReference type="UniPathway" id="UPA00148"/>
<comment type="similarity">
    <text evidence="2 7">Belongs to the precorrin methyltransferase family.</text>
</comment>
<evidence type="ECO:0000256" key="1">
    <source>
        <dbReference type="ARBA" id="ARBA00004953"/>
    </source>
</evidence>
<evidence type="ECO:0000313" key="10">
    <source>
        <dbReference type="Proteomes" id="UP000186940"/>
    </source>
</evidence>
<dbReference type="GO" id="GO:0046026">
    <property type="term" value="F:precorrin-4 C11-methyltransferase activity"/>
    <property type="evidence" value="ECO:0007669"/>
    <property type="project" value="InterPro"/>
</dbReference>
<dbReference type="Gene3D" id="3.40.1010.10">
    <property type="entry name" value="Cobalt-precorrin-4 Transmethylase, Domain 1"/>
    <property type="match status" value="1"/>
</dbReference>